<dbReference type="Pfam" id="PF03636">
    <property type="entry name" value="Glyco_hydro_65N"/>
    <property type="match status" value="1"/>
</dbReference>
<dbReference type="RefSeq" id="WP_146817586.1">
    <property type="nucleotide sequence ID" value="NZ_BJYA01000017.1"/>
</dbReference>
<sequence>MIRYDVGQGEFKDWVVAESGFSPNQLRKFEAVMALGNGYMGLRSAMEESYFGEKRNLFVNGTFNQADPTEVTELPNLADVTQIDFYIDGERFHLEIGETDEYVRKLNLKTAELTRSFKWTSPKGKTFQFHCRRFVSLAERHLIGMKVEVEALNESASVQLVSAINGQTTNTGAQHFLNGVPRIYGDDLLEYVQTTRQSNVDIALVSQHRLSKEATVDKLMDRRKVGVGYQFNLVPGEKVTLEKFTTVYTSRDREFLPNGADQETVKQQAHDTLEKVTQKSYDELRDEHRQAWFDQIWNRYNIEIDSQDNFDQLAVRFSIYHMTIMTPDHDSRMGIGAKGLSGEGYKGHSFWDTEIFVLPFFTYSNPEVARSLLTYRYYGLESARAKAEENGYEGAMYPWEMAFPDDGEVTPLYGDIDIVTGERSKIWTGLIEQHITADIAFAVNQYYNVTNDEAFLNDYGYEMVFDSANFWASRYEWNEAEARYEIHNVIGPDEYKEHVNNNAYTNYMSYFNLKLAIKYYEFLSAQNENVFATLNEKLDLQQNYENWKEKAEKVFLPAPREEDQVIPQDDTYLSLPEIDLDKYKKQEQPRTIYKDYNQPQINGLQVTKQADVLVLLYLLEQTFLKDEVEFDAALKRANFDYYEPRTLHDSSLSLSTHAIVASDFEKMDMAYRMFRRAAEIDLGQNMKSSQEGIHAASIAGIWSISVFGFAGVRLTPDGLSVNPTLPNEWNSITFNVDWRGEQLRFEITREQCTISKDSQTELPIVIQNEVRKLKDTLTVPLALQYN</sequence>
<proteinExistence type="inferred from homology"/>
<dbReference type="SUPFAM" id="SSF74650">
    <property type="entry name" value="Galactose mutarotase-like"/>
    <property type="match status" value="1"/>
</dbReference>
<dbReference type="Pfam" id="PF03633">
    <property type="entry name" value="Glyco_hydro_65C"/>
    <property type="match status" value="1"/>
</dbReference>
<dbReference type="InterPro" id="IPR005196">
    <property type="entry name" value="Glyco_hydro_65_N"/>
</dbReference>
<protein>
    <submittedName>
        <fullName evidence="9">Maltose phosphorylase</fullName>
    </submittedName>
</protein>
<dbReference type="PIRSF" id="PIRSF036289">
    <property type="entry name" value="Glycosyl_hydrolase_malt_phosph"/>
    <property type="match status" value="1"/>
</dbReference>
<dbReference type="InterPro" id="IPR008928">
    <property type="entry name" value="6-hairpin_glycosidase_sf"/>
</dbReference>
<evidence type="ECO:0000256" key="4">
    <source>
        <dbReference type="PIRSR" id="PIRSR036289-50"/>
    </source>
</evidence>
<feature type="binding site" evidence="5">
    <location>
        <begin position="608"/>
        <end position="609"/>
    </location>
    <ligand>
        <name>substrate</name>
    </ligand>
</feature>
<dbReference type="InterPro" id="IPR005194">
    <property type="entry name" value="Glyco_hydro_65_C"/>
</dbReference>
<feature type="domain" description="Glycoside hydrolase family 65 C-terminal" evidence="7">
    <location>
        <begin position="713"/>
        <end position="769"/>
    </location>
</feature>
<dbReference type="Pfam" id="PF03632">
    <property type="entry name" value="Glyco_hydro_65m"/>
    <property type="match status" value="1"/>
</dbReference>
<evidence type="ECO:0000256" key="3">
    <source>
        <dbReference type="ARBA" id="ARBA00022679"/>
    </source>
</evidence>
<dbReference type="SUPFAM" id="SSF48208">
    <property type="entry name" value="Six-hairpin glycosidases"/>
    <property type="match status" value="1"/>
</dbReference>
<gene>
    <name evidence="9" type="ORF">AHA02nite_23970</name>
</gene>
<accession>A0A511W797</accession>
<dbReference type="EMBL" id="BJYA01000017">
    <property type="protein sequence ID" value="GEN46621.1"/>
    <property type="molecule type" value="Genomic_DNA"/>
</dbReference>
<evidence type="ECO:0000256" key="1">
    <source>
        <dbReference type="ARBA" id="ARBA00006768"/>
    </source>
</evidence>
<evidence type="ECO:0000259" key="8">
    <source>
        <dbReference type="Pfam" id="PF03636"/>
    </source>
</evidence>
<dbReference type="GO" id="GO:0005975">
    <property type="term" value="P:carbohydrate metabolic process"/>
    <property type="evidence" value="ECO:0007669"/>
    <property type="project" value="InterPro"/>
</dbReference>
<dbReference type="Gene3D" id="2.70.98.40">
    <property type="entry name" value="Glycoside hydrolase, family 65, N-terminal domain"/>
    <property type="match status" value="1"/>
</dbReference>
<organism evidence="9 10">
    <name type="scientific">Alkalibacillus haloalkaliphilus</name>
    <dbReference type="NCBI Taxonomy" id="94136"/>
    <lineage>
        <taxon>Bacteria</taxon>
        <taxon>Bacillati</taxon>
        <taxon>Bacillota</taxon>
        <taxon>Bacilli</taxon>
        <taxon>Bacillales</taxon>
        <taxon>Bacillaceae</taxon>
        <taxon>Alkalibacillus</taxon>
    </lineage>
</organism>
<feature type="binding site" evidence="5">
    <location>
        <begin position="351"/>
        <end position="352"/>
    </location>
    <ligand>
        <name>substrate</name>
    </ligand>
</feature>
<evidence type="ECO:0000259" key="6">
    <source>
        <dbReference type="Pfam" id="PF03632"/>
    </source>
</evidence>
<dbReference type="PANTHER" id="PTHR11051">
    <property type="entry name" value="GLYCOSYL HYDROLASE-RELATED"/>
    <property type="match status" value="1"/>
</dbReference>
<reference evidence="9 10" key="1">
    <citation type="submission" date="2019-07" db="EMBL/GenBank/DDBJ databases">
        <title>Whole genome shotgun sequence of Alkalibacillus haloalkaliphilus NBRC 103110.</title>
        <authorList>
            <person name="Hosoyama A."/>
            <person name="Uohara A."/>
            <person name="Ohji S."/>
            <person name="Ichikawa N."/>
        </authorList>
    </citation>
    <scope>NUCLEOTIDE SEQUENCE [LARGE SCALE GENOMIC DNA]</scope>
    <source>
        <strain evidence="9 10">NBRC 103110</strain>
    </source>
</reference>
<comment type="caution">
    <text evidence="9">The sequence shown here is derived from an EMBL/GenBank/DDBJ whole genome shotgun (WGS) entry which is preliminary data.</text>
</comment>
<dbReference type="GO" id="GO:0004553">
    <property type="term" value="F:hydrolase activity, hydrolyzing O-glycosyl compounds"/>
    <property type="evidence" value="ECO:0007669"/>
    <property type="project" value="TreeGrafter"/>
</dbReference>
<dbReference type="InterPro" id="IPR012341">
    <property type="entry name" value="6hp_glycosidase-like_sf"/>
</dbReference>
<evidence type="ECO:0000256" key="2">
    <source>
        <dbReference type="ARBA" id="ARBA00022676"/>
    </source>
</evidence>
<dbReference type="GO" id="GO:0030246">
    <property type="term" value="F:carbohydrate binding"/>
    <property type="evidence" value="ECO:0007669"/>
    <property type="project" value="InterPro"/>
</dbReference>
<dbReference type="Gene3D" id="1.50.10.10">
    <property type="match status" value="1"/>
</dbReference>
<name>A0A511W797_9BACI</name>
<keyword evidence="2" id="KW-0328">Glycosyltransferase</keyword>
<keyword evidence="10" id="KW-1185">Reference proteome</keyword>
<dbReference type="Proteomes" id="UP000321440">
    <property type="component" value="Unassembled WGS sequence"/>
</dbReference>
<evidence type="ECO:0000256" key="5">
    <source>
        <dbReference type="PIRSR" id="PIRSR036289-51"/>
    </source>
</evidence>
<dbReference type="InterPro" id="IPR005195">
    <property type="entry name" value="Glyco_hydro_65_M"/>
</dbReference>
<dbReference type="AlphaFoldDB" id="A0A511W797"/>
<evidence type="ECO:0000259" key="7">
    <source>
        <dbReference type="Pfam" id="PF03633"/>
    </source>
</evidence>
<keyword evidence="3" id="KW-0808">Transferase</keyword>
<evidence type="ECO:0000313" key="9">
    <source>
        <dbReference type="EMBL" id="GEN46621.1"/>
    </source>
</evidence>
<dbReference type="InterPro" id="IPR037018">
    <property type="entry name" value="GH65_N"/>
</dbReference>
<comment type="similarity">
    <text evidence="1">Belongs to the glycosyl hydrolase 65 family.</text>
</comment>
<feature type="domain" description="Glycoside hydrolase family 65 central catalytic" evidence="6">
    <location>
        <begin position="316"/>
        <end position="702"/>
    </location>
</feature>
<feature type="domain" description="Glycoside hydrolase family 65 N-terminal" evidence="8">
    <location>
        <begin position="18"/>
        <end position="251"/>
    </location>
</feature>
<dbReference type="OrthoDB" id="9758855at2"/>
<dbReference type="InterPro" id="IPR017045">
    <property type="entry name" value="Malt_Pase/Glycosyl_Hdrlase"/>
</dbReference>
<dbReference type="Gene3D" id="2.60.420.10">
    <property type="entry name" value="Maltose phosphorylase, domain 3"/>
    <property type="match status" value="1"/>
</dbReference>
<dbReference type="PANTHER" id="PTHR11051:SF8">
    <property type="entry name" value="PROTEIN-GLUCOSYLGALACTOSYLHYDROXYLYSINE GLUCOSIDASE"/>
    <property type="match status" value="1"/>
</dbReference>
<dbReference type="InterPro" id="IPR011013">
    <property type="entry name" value="Gal_mutarotase_sf_dom"/>
</dbReference>
<dbReference type="GO" id="GO:0016757">
    <property type="term" value="F:glycosyltransferase activity"/>
    <property type="evidence" value="ECO:0007669"/>
    <property type="project" value="UniProtKB-KW"/>
</dbReference>
<feature type="active site" description="Proton donor" evidence="4">
    <location>
        <position position="494"/>
    </location>
</feature>
<evidence type="ECO:0000313" key="10">
    <source>
        <dbReference type="Proteomes" id="UP000321440"/>
    </source>
</evidence>